<evidence type="ECO:0000259" key="3">
    <source>
        <dbReference type="Pfam" id="PF25967"/>
    </source>
</evidence>
<name>A0ABP6QCJ7_9ACTN</name>
<dbReference type="InterPro" id="IPR058627">
    <property type="entry name" value="MdtA-like_C"/>
</dbReference>
<dbReference type="Gene3D" id="2.40.50.100">
    <property type="match status" value="1"/>
</dbReference>
<dbReference type="RefSeq" id="WP_344831426.1">
    <property type="nucleotide sequence ID" value="NZ_BAAAUV010000011.1"/>
</dbReference>
<organism evidence="4 5">
    <name type="scientific">Actinocorallia longicatena</name>
    <dbReference type="NCBI Taxonomy" id="111803"/>
    <lineage>
        <taxon>Bacteria</taxon>
        <taxon>Bacillati</taxon>
        <taxon>Actinomycetota</taxon>
        <taxon>Actinomycetes</taxon>
        <taxon>Streptosporangiales</taxon>
        <taxon>Thermomonosporaceae</taxon>
        <taxon>Actinocorallia</taxon>
    </lineage>
</organism>
<dbReference type="InterPro" id="IPR051909">
    <property type="entry name" value="MFP_Cation_Efflux"/>
</dbReference>
<dbReference type="EMBL" id="BAAAUV010000011">
    <property type="protein sequence ID" value="GAA3220055.1"/>
    <property type="molecule type" value="Genomic_DNA"/>
</dbReference>
<dbReference type="Pfam" id="PF25967">
    <property type="entry name" value="RND-MFP_C"/>
    <property type="match status" value="1"/>
</dbReference>
<gene>
    <name evidence="4" type="ORF">GCM10010468_44420</name>
</gene>
<feature type="domain" description="Multidrug resistance protein MdtA-like C-terminal permuted SH3" evidence="3">
    <location>
        <begin position="263"/>
        <end position="313"/>
    </location>
</feature>
<accession>A0ABP6QCJ7</accession>
<evidence type="ECO:0000256" key="1">
    <source>
        <dbReference type="ARBA" id="ARBA00022448"/>
    </source>
</evidence>
<dbReference type="Gene3D" id="2.40.420.20">
    <property type="match status" value="1"/>
</dbReference>
<sequence length="347" mass="36055">MGLGIWGNRAGKAVILLAVAGVVGATGYLAGHGAAAPRPVVESLPEPDFAPRVITVKNGSITSRLVLDATIAAEPAVPVLPEKDGTVTKVFAKAGQYVGRGEAVVQFTYTPEAVVPADPKKKPKTPKPQTLYLRATATGKVTDLNAHVGSSVSAGEAAFSVDVGRFRAVATVESKNVYKLYNEPESIKLKIDHGPAPFRCALIDYGAGVGGKADDENGKKGMDGGESGTEVQVTCRIPRAKRVFAGLPAKMSILTDRSSRVPVVPLSAVLGQSGTGFVTVVDGGKQERRRVELGLNDGSMVEIRDGLEVGEKILDRAPEDTAFAGPGDAVPDDRSKNGPVIMGPGQP</sequence>
<dbReference type="PANTHER" id="PTHR30097:SF4">
    <property type="entry name" value="SLR6042 PROTEIN"/>
    <property type="match status" value="1"/>
</dbReference>
<proteinExistence type="predicted"/>
<evidence type="ECO:0000313" key="5">
    <source>
        <dbReference type="Proteomes" id="UP001501237"/>
    </source>
</evidence>
<protein>
    <submittedName>
        <fullName evidence="4">HlyD family efflux transporter periplasmic adaptor subunit</fullName>
    </submittedName>
</protein>
<dbReference type="Proteomes" id="UP001501237">
    <property type="component" value="Unassembled WGS sequence"/>
</dbReference>
<dbReference type="PANTHER" id="PTHR30097">
    <property type="entry name" value="CATION EFFLUX SYSTEM PROTEIN CUSB"/>
    <property type="match status" value="1"/>
</dbReference>
<evidence type="ECO:0000256" key="2">
    <source>
        <dbReference type="SAM" id="MobiDB-lite"/>
    </source>
</evidence>
<reference evidence="5" key="1">
    <citation type="journal article" date="2019" name="Int. J. Syst. Evol. Microbiol.">
        <title>The Global Catalogue of Microorganisms (GCM) 10K type strain sequencing project: providing services to taxonomists for standard genome sequencing and annotation.</title>
        <authorList>
            <consortium name="The Broad Institute Genomics Platform"/>
            <consortium name="The Broad Institute Genome Sequencing Center for Infectious Disease"/>
            <person name="Wu L."/>
            <person name="Ma J."/>
        </authorList>
    </citation>
    <scope>NUCLEOTIDE SEQUENCE [LARGE SCALE GENOMIC DNA]</scope>
    <source>
        <strain evidence="5">JCM 9377</strain>
    </source>
</reference>
<keyword evidence="5" id="KW-1185">Reference proteome</keyword>
<feature type="region of interest" description="Disordered" evidence="2">
    <location>
        <begin position="318"/>
        <end position="347"/>
    </location>
</feature>
<evidence type="ECO:0000313" key="4">
    <source>
        <dbReference type="EMBL" id="GAA3220055.1"/>
    </source>
</evidence>
<comment type="caution">
    <text evidence="4">The sequence shown here is derived from an EMBL/GenBank/DDBJ whole genome shotgun (WGS) entry which is preliminary data.</text>
</comment>
<keyword evidence="1" id="KW-0813">Transport</keyword>